<dbReference type="GO" id="GO:0015109">
    <property type="term" value="F:chromate transmembrane transporter activity"/>
    <property type="evidence" value="ECO:0007669"/>
    <property type="project" value="InterPro"/>
</dbReference>
<dbReference type="GO" id="GO:0005886">
    <property type="term" value="C:plasma membrane"/>
    <property type="evidence" value="ECO:0007669"/>
    <property type="project" value="UniProtKB-SubCell"/>
</dbReference>
<gene>
    <name evidence="8" type="ORF">TAGGR_1795</name>
</gene>
<feature type="transmembrane region" description="Helical" evidence="7">
    <location>
        <begin position="284"/>
        <end position="302"/>
    </location>
</feature>
<feature type="transmembrane region" description="Helical" evidence="7">
    <location>
        <begin position="108"/>
        <end position="129"/>
    </location>
</feature>
<accession>A0A0U9HR26</accession>
<keyword evidence="3" id="KW-1003">Cell membrane</keyword>
<dbReference type="NCBIfam" id="TIGR00937">
    <property type="entry name" value="2A51"/>
    <property type="match status" value="1"/>
</dbReference>
<feature type="transmembrane region" description="Helical" evidence="7">
    <location>
        <begin position="188"/>
        <end position="208"/>
    </location>
</feature>
<dbReference type="InterPro" id="IPR014047">
    <property type="entry name" value="Chr_Tranpt_l_chain"/>
</dbReference>
<evidence type="ECO:0000256" key="4">
    <source>
        <dbReference type="ARBA" id="ARBA00022692"/>
    </source>
</evidence>
<dbReference type="AlphaFoldDB" id="A0A0U9HR26"/>
<dbReference type="PANTHER" id="PTHR43663">
    <property type="entry name" value="CHROMATE TRANSPORT PROTEIN-RELATED"/>
    <property type="match status" value="1"/>
</dbReference>
<dbReference type="STRING" id="86166.TAGGR_1795"/>
<feature type="transmembrane region" description="Helical" evidence="7">
    <location>
        <begin position="141"/>
        <end position="167"/>
    </location>
</feature>
<feature type="transmembrane region" description="Helical" evidence="7">
    <location>
        <begin position="6"/>
        <end position="29"/>
    </location>
</feature>
<evidence type="ECO:0000256" key="6">
    <source>
        <dbReference type="ARBA" id="ARBA00023136"/>
    </source>
</evidence>
<comment type="subcellular location">
    <subcellularLocation>
        <location evidence="1">Cell membrane</location>
        <topology evidence="1">Multi-pass membrane protein</topology>
    </subcellularLocation>
</comment>
<feature type="transmembrane region" description="Helical" evidence="7">
    <location>
        <begin position="322"/>
        <end position="343"/>
    </location>
</feature>
<reference evidence="9" key="1">
    <citation type="submission" date="2016-01" db="EMBL/GenBank/DDBJ databases">
        <title>Draft genome sequence of Thermodesulfovibrio aggregans strain TGE-P1.</title>
        <authorList>
            <person name="Sekiguchi Y."/>
            <person name="Ohashi A."/>
            <person name="Matsuura N."/>
            <person name="Tourlousse M.D."/>
        </authorList>
    </citation>
    <scope>NUCLEOTIDE SEQUENCE [LARGE SCALE GENOMIC DNA]</scope>
    <source>
        <strain evidence="9">TGE-P1</strain>
    </source>
</reference>
<keyword evidence="4 7" id="KW-0812">Transmembrane</keyword>
<keyword evidence="6 7" id="KW-0472">Membrane</keyword>
<evidence type="ECO:0000313" key="8">
    <source>
        <dbReference type="EMBL" id="GAQ94610.1"/>
    </source>
</evidence>
<feature type="transmembrane region" description="Helical" evidence="7">
    <location>
        <begin position="74"/>
        <end position="96"/>
    </location>
</feature>
<evidence type="ECO:0000256" key="7">
    <source>
        <dbReference type="SAM" id="Phobius"/>
    </source>
</evidence>
<dbReference type="PANTHER" id="PTHR43663:SF1">
    <property type="entry name" value="CHROMATE TRANSPORTER"/>
    <property type="match status" value="1"/>
</dbReference>
<dbReference type="Pfam" id="PF02417">
    <property type="entry name" value="Chromate_transp"/>
    <property type="match status" value="2"/>
</dbReference>
<evidence type="ECO:0000256" key="2">
    <source>
        <dbReference type="ARBA" id="ARBA00005262"/>
    </source>
</evidence>
<evidence type="ECO:0000256" key="3">
    <source>
        <dbReference type="ARBA" id="ARBA00022475"/>
    </source>
</evidence>
<dbReference type="EMBL" id="BCNO01000001">
    <property type="protein sequence ID" value="GAQ94610.1"/>
    <property type="molecule type" value="Genomic_DNA"/>
</dbReference>
<name>A0A0U9HR26_9BACT</name>
<evidence type="ECO:0000256" key="5">
    <source>
        <dbReference type="ARBA" id="ARBA00022989"/>
    </source>
</evidence>
<dbReference type="InterPro" id="IPR003370">
    <property type="entry name" value="Chromate_transpt"/>
</dbReference>
<evidence type="ECO:0000256" key="1">
    <source>
        <dbReference type="ARBA" id="ARBA00004651"/>
    </source>
</evidence>
<feature type="transmembrane region" description="Helical" evidence="7">
    <location>
        <begin position="214"/>
        <end position="236"/>
    </location>
</feature>
<dbReference type="Proteomes" id="UP000054976">
    <property type="component" value="Unassembled WGS sequence"/>
</dbReference>
<protein>
    <submittedName>
        <fullName evidence="8">Chromate transporter</fullName>
    </submittedName>
</protein>
<dbReference type="RefSeq" id="WP_059176044.1">
    <property type="nucleotide sequence ID" value="NZ_BCNO01000001.1"/>
</dbReference>
<proteinExistence type="inferred from homology"/>
<feature type="transmembrane region" description="Helical" evidence="7">
    <location>
        <begin position="257"/>
        <end position="278"/>
    </location>
</feature>
<dbReference type="InterPro" id="IPR052518">
    <property type="entry name" value="CHR_Transporter"/>
</dbReference>
<feature type="transmembrane region" description="Helical" evidence="7">
    <location>
        <begin position="349"/>
        <end position="379"/>
    </location>
</feature>
<keyword evidence="5 7" id="KW-1133">Transmembrane helix</keyword>
<evidence type="ECO:0000313" key="9">
    <source>
        <dbReference type="Proteomes" id="UP000054976"/>
    </source>
</evidence>
<comment type="caution">
    <text evidence="8">The sequence shown here is derived from an EMBL/GenBank/DDBJ whole genome shotgun (WGS) entry which is preliminary data.</text>
</comment>
<organism evidence="8 9">
    <name type="scientific">Thermodesulfovibrio aggregans</name>
    <dbReference type="NCBI Taxonomy" id="86166"/>
    <lineage>
        <taxon>Bacteria</taxon>
        <taxon>Pseudomonadati</taxon>
        <taxon>Nitrospirota</taxon>
        <taxon>Thermodesulfovibrionia</taxon>
        <taxon>Thermodesulfovibrionales</taxon>
        <taxon>Thermodesulfovibrionaceae</taxon>
        <taxon>Thermodesulfovibrio</taxon>
    </lineage>
</organism>
<dbReference type="PIRSF" id="PIRSF004810">
    <property type="entry name" value="ChrA"/>
    <property type="match status" value="1"/>
</dbReference>
<keyword evidence="9" id="KW-1185">Reference proteome</keyword>
<dbReference type="OrthoDB" id="9788907at2"/>
<comment type="similarity">
    <text evidence="2">Belongs to the chromate ion transporter (CHR) (TC 2.A.51) family.</text>
</comment>
<sequence length="380" mass="41754">MIVKLTEIFISFIKLGLTAFGGPAMVAYIKELAVDKKKWLDKENFQQGVALAQAIPGATAMQVAAYVGLKTRGILGGVASFTGFGLPAFLLMLILSSLYVKTHKIPEVISVFTGLQVVVVAIVANAFLSFAKPVIKSKGEIAVAILSFLLFSLKINPFLIIIACFLLSQLIFKDRAIIDHKNSEVLNLKGLGVLFLIVFSGLIFLFFFDKTCFNLALLMMKIDLFAFGGGYASLPLMLHEFVERLRWIDWKTFMDGIALGQVTPGPIVITATFVGYLLKGFIGAAIATVAVFTPSFLIMAFASEVSEKIKNSKIFIRAKRGLLASFSGLLLFATIKFATAVSWDWIKILMVLISFFCLLRRISMFYVVITAGVISIFIFQ</sequence>